<dbReference type="InterPro" id="IPR011429">
    <property type="entry name" value="Cyt_c_Planctomycete-type"/>
</dbReference>
<dbReference type="Pfam" id="PF07583">
    <property type="entry name" value="PSCyt2"/>
    <property type="match status" value="1"/>
</dbReference>
<evidence type="ECO:0000259" key="2">
    <source>
        <dbReference type="Pfam" id="PF07587"/>
    </source>
</evidence>
<feature type="domain" description="DUF1549" evidence="1">
    <location>
        <begin position="152"/>
        <end position="357"/>
    </location>
</feature>
<comment type="caution">
    <text evidence="4">The sequence shown here is derived from an EMBL/GenBank/DDBJ whole genome shotgun (WGS) entry which is preliminary data.</text>
</comment>
<evidence type="ECO:0000313" key="5">
    <source>
        <dbReference type="Proteomes" id="UP000315010"/>
    </source>
</evidence>
<reference evidence="4 5" key="1">
    <citation type="submission" date="2019-02" db="EMBL/GenBank/DDBJ databases">
        <title>Deep-cultivation of Planctomycetes and their phenomic and genomic characterization uncovers novel biology.</title>
        <authorList>
            <person name="Wiegand S."/>
            <person name="Jogler M."/>
            <person name="Boedeker C."/>
            <person name="Pinto D."/>
            <person name="Vollmers J."/>
            <person name="Rivas-Marin E."/>
            <person name="Kohn T."/>
            <person name="Peeters S.H."/>
            <person name="Heuer A."/>
            <person name="Rast P."/>
            <person name="Oberbeckmann S."/>
            <person name="Bunk B."/>
            <person name="Jeske O."/>
            <person name="Meyerdierks A."/>
            <person name="Storesund J.E."/>
            <person name="Kallscheuer N."/>
            <person name="Luecker S."/>
            <person name="Lage O.M."/>
            <person name="Pohl T."/>
            <person name="Merkel B.J."/>
            <person name="Hornburger P."/>
            <person name="Mueller R.-W."/>
            <person name="Bruemmer F."/>
            <person name="Labrenz M."/>
            <person name="Spormann A.M."/>
            <person name="Op Den Camp H."/>
            <person name="Overmann J."/>
            <person name="Amann R."/>
            <person name="Jetten M.S.M."/>
            <person name="Mascher T."/>
            <person name="Medema M.H."/>
            <person name="Devos D.P."/>
            <person name="Kaster A.-K."/>
            <person name="Ovreas L."/>
            <person name="Rohde M."/>
            <person name="Galperin M.Y."/>
            <person name="Jogler C."/>
        </authorList>
    </citation>
    <scope>NUCLEOTIDE SEQUENCE [LARGE SCALE GENOMIC DNA]</scope>
    <source>
        <strain evidence="4 5">CA13</strain>
    </source>
</reference>
<dbReference type="InterPro" id="IPR022655">
    <property type="entry name" value="DUF1553"/>
</dbReference>
<dbReference type="PANTHER" id="PTHR35889:SF3">
    <property type="entry name" value="F-BOX DOMAIN-CONTAINING PROTEIN"/>
    <property type="match status" value="1"/>
</dbReference>
<dbReference type="GO" id="GO:0009055">
    <property type="term" value="F:electron transfer activity"/>
    <property type="evidence" value="ECO:0007669"/>
    <property type="project" value="InterPro"/>
</dbReference>
<dbReference type="InterPro" id="IPR011444">
    <property type="entry name" value="DUF1549"/>
</dbReference>
<dbReference type="SUPFAM" id="SSF46626">
    <property type="entry name" value="Cytochrome c"/>
    <property type="match status" value="1"/>
</dbReference>
<feature type="domain" description="Cytochrome C Planctomycete-type" evidence="3">
    <location>
        <begin position="49"/>
        <end position="103"/>
    </location>
</feature>
<dbReference type="EMBL" id="SJPJ01000001">
    <property type="protein sequence ID" value="TWT79984.1"/>
    <property type="molecule type" value="Genomic_DNA"/>
</dbReference>
<proteinExistence type="predicted"/>
<dbReference type="Pfam" id="PF07635">
    <property type="entry name" value="PSCyt1"/>
    <property type="match status" value="1"/>
</dbReference>
<gene>
    <name evidence="4" type="ORF">CA13_13960</name>
</gene>
<feature type="domain" description="DUF1553" evidence="2">
    <location>
        <begin position="713"/>
        <end position="974"/>
    </location>
</feature>
<dbReference type="InterPro" id="IPR036909">
    <property type="entry name" value="Cyt_c-like_dom_sf"/>
</dbReference>
<dbReference type="RefSeq" id="WP_146395093.1">
    <property type="nucleotide sequence ID" value="NZ_SJPJ01000001.1"/>
</dbReference>
<keyword evidence="5" id="KW-1185">Reference proteome</keyword>
<protein>
    <submittedName>
        <fullName evidence="4">Planctomycete cytochrome C</fullName>
    </submittedName>
</protein>
<organism evidence="4 5">
    <name type="scientific">Novipirellula herctigrandis</name>
    <dbReference type="NCBI Taxonomy" id="2527986"/>
    <lineage>
        <taxon>Bacteria</taxon>
        <taxon>Pseudomonadati</taxon>
        <taxon>Planctomycetota</taxon>
        <taxon>Planctomycetia</taxon>
        <taxon>Pirellulales</taxon>
        <taxon>Pirellulaceae</taxon>
        <taxon>Novipirellula</taxon>
    </lineage>
</organism>
<accession>A0A5C5YY66</accession>
<dbReference type="AlphaFoldDB" id="A0A5C5YY66"/>
<dbReference type="PANTHER" id="PTHR35889">
    <property type="entry name" value="CYCLOINULO-OLIGOSACCHARIDE FRUCTANOTRANSFERASE-RELATED"/>
    <property type="match status" value="1"/>
</dbReference>
<dbReference type="GO" id="GO:0020037">
    <property type="term" value="F:heme binding"/>
    <property type="evidence" value="ECO:0007669"/>
    <property type="project" value="InterPro"/>
</dbReference>
<dbReference type="OrthoDB" id="127107at2"/>
<sequence length="1019" mass="113548">MSSSRNCLSVQFPAILLLIVIAFALPGSRCFAQSSSFGQQVRPILSDHCFACHGPDEEARSADLRLDTADGISYVVIPGDEENSELVARVSSDDPDMVMPPPDFSKPLSDAQIATFRRWVADGAEYQEHWSFIAPKKESPDGVTLRNATQAIDYCINQELDRVNLSPNGPADDRTLLRRVCLDLTGLPPTREQIDAFVEDRSANAYKTLVESLLESPRYGEHLGRYWLDLVRYGDTHGLHLDNYREMWPYRDWVIGAVNQNMPFDQFITEQLAGDLLPDATQDQQIASGFNRLNVTTNEGGSIYEEVFSRNVIDRTDAFGTVFLGLTTGCSVCHDHKFDPITTHDYYSLSAYFNSIDGRAMDKNIKDHAPSIKVPTKEQSAAVADCETQLAELRTEMAGPIDTVDAAQSEWEQSVQKSTGDHHELVLSPTTVTSKKGVEMVINDDQSVSVIGEVAGTDTVTIVASLQPNTAWQTLHLEALTETPDSRVGLSDNGNVVLTEIEVEKKAGAGKSNWTTVPIRTATADIEQPGDEFGIRFAIDGSDDRDKGWAVDGHNAVGPRNAWLVLTSLATESEEALIRVRLKYKSRYAKHQFRQVRLSLSTAMPDVPNKVVELVSVPVDERSNEQNAEIRKIYRSDYCTHADWTVLVHMEKGLVKTMASIRDSITSTLVWKELGEPRQAYVLNRGQYDAPGDPVQRRTPSFLPPMDDGLPNDRLGLARWLTSESHPLTSRVVVNRFWQQFFGTGLVKTSEDFGSQGEPPSHPVLLDWLAVDFRQNGWDTKLLMKAIVMSDAYRRSAHVDAKQLRIDPANRLLARGPRFRLDAEVLRDQALALSGLLVDEMGGPSVKPPQPAGLWEAVGYTRSDTAVFVADEGEKTHRRSVYTFWKRTSPPPQMTTFDAPSRESCTARRERTNTPLQALLLMNEKQYVEAAKQIAKRVTELTDVPTTQSRIQWAFENVTGRPPSEQEINELESLLHDLVVHYVQKPELAMQLTGDSSPELAAWSIVASTLLNLDEVVNK</sequence>
<evidence type="ECO:0000259" key="1">
    <source>
        <dbReference type="Pfam" id="PF07583"/>
    </source>
</evidence>
<dbReference type="Pfam" id="PF07587">
    <property type="entry name" value="PSD1"/>
    <property type="match status" value="1"/>
</dbReference>
<dbReference type="Proteomes" id="UP000315010">
    <property type="component" value="Unassembled WGS sequence"/>
</dbReference>
<evidence type="ECO:0000313" key="4">
    <source>
        <dbReference type="EMBL" id="TWT79984.1"/>
    </source>
</evidence>
<name>A0A5C5YY66_9BACT</name>
<evidence type="ECO:0000259" key="3">
    <source>
        <dbReference type="Pfam" id="PF07635"/>
    </source>
</evidence>